<keyword evidence="6" id="KW-1185">Reference proteome</keyword>
<evidence type="ECO:0000313" key="6">
    <source>
        <dbReference type="Proteomes" id="UP001329825"/>
    </source>
</evidence>
<protein>
    <recommendedName>
        <fullName evidence="4">FAD/NAD(P)-binding domain-containing protein</fullName>
    </recommendedName>
</protein>
<dbReference type="EMBL" id="CP141881">
    <property type="protein sequence ID" value="WRT64432.1"/>
    <property type="molecule type" value="Genomic_DNA"/>
</dbReference>
<keyword evidence="2" id="KW-0274">FAD</keyword>
<evidence type="ECO:0000313" key="5">
    <source>
        <dbReference type="EMBL" id="WRT64432.1"/>
    </source>
</evidence>
<evidence type="ECO:0000256" key="3">
    <source>
        <dbReference type="ARBA" id="ARBA00023002"/>
    </source>
</evidence>
<evidence type="ECO:0000259" key="4">
    <source>
        <dbReference type="Pfam" id="PF07992"/>
    </source>
</evidence>
<dbReference type="SUPFAM" id="SSF51905">
    <property type="entry name" value="FAD/NAD(P)-binding domain"/>
    <property type="match status" value="2"/>
</dbReference>
<sequence>MSNNTNELEQEASKPISVLIVGCGPAGLINARTLLQDGFKVTIVAKMELVDVGDIPTQILTTNSPWGSFTFSGLDMPKPSNLDGSVVPARTYRRYLEDFYHYFIKDEAEVLFNVNVLSLSPQDDNERGWTVQLRAGAQEETKYFDRVILATGYLGQPYVPDIFKSSPIPTFHTSALSYPSEIDKILASVPSSSDKPDQHGGKDHILVVGGGKSGMDTAALLSNRGKKVIWSSRGPLKWFSPVSPPGMMGANRMDIMFGPSRVIDSWTMWFYHCTSLGAGWVRGFWTLMTGAWSRLYTGVLSPPTSDPYLSLCHFAGGIATTPTNFLPLLRDGQLSSLRDASPTSIDEDGVAFKVANGHETAKVQCGATVLATGYRGGTYDFINETLRHQLGLERVPPPPGSRARVLALRKSWKTVQSEDVGSIQLPLVLRGILPLGRFKQKDLAITGATKPLFIPAITYEVESHWISSLFRDDPFLNLPQDANACLKEINADNDFTRARYPGLDPYASTPSGTYFSGFNDLSYTRVLLSDMSLNPWRQKDPAKKWWKIWSMGWLDVRVNPAQYATLGEERKLLRRKTR</sequence>
<dbReference type="GeneID" id="87953495"/>
<evidence type="ECO:0000256" key="1">
    <source>
        <dbReference type="ARBA" id="ARBA00022630"/>
    </source>
</evidence>
<accession>A0ABZ1CRP3</accession>
<dbReference type="Gene3D" id="3.50.50.60">
    <property type="entry name" value="FAD/NAD(P)-binding domain"/>
    <property type="match status" value="1"/>
</dbReference>
<keyword evidence="1" id="KW-0285">Flavoprotein</keyword>
<gene>
    <name evidence="5" type="ORF">IL334_001364</name>
</gene>
<dbReference type="PRINTS" id="PR00368">
    <property type="entry name" value="FADPNR"/>
</dbReference>
<keyword evidence="3" id="KW-0560">Oxidoreductase</keyword>
<dbReference type="PANTHER" id="PTHR23023">
    <property type="entry name" value="DIMETHYLANILINE MONOOXYGENASE"/>
    <property type="match status" value="1"/>
</dbReference>
<organism evidence="5 6">
    <name type="scientific">Kwoniella shivajii</name>
    <dbReference type="NCBI Taxonomy" id="564305"/>
    <lineage>
        <taxon>Eukaryota</taxon>
        <taxon>Fungi</taxon>
        <taxon>Dikarya</taxon>
        <taxon>Basidiomycota</taxon>
        <taxon>Agaricomycotina</taxon>
        <taxon>Tremellomycetes</taxon>
        <taxon>Tremellales</taxon>
        <taxon>Cryptococcaceae</taxon>
        <taxon>Kwoniella</taxon>
    </lineage>
</organism>
<dbReference type="Pfam" id="PF07992">
    <property type="entry name" value="Pyr_redox_2"/>
    <property type="match status" value="1"/>
</dbReference>
<feature type="domain" description="FAD/NAD(P)-binding" evidence="4">
    <location>
        <begin position="17"/>
        <end position="230"/>
    </location>
</feature>
<reference evidence="5 6" key="1">
    <citation type="submission" date="2024-01" db="EMBL/GenBank/DDBJ databases">
        <title>Comparative genomics of Cryptococcus and Kwoniella reveals pathogenesis evolution and contrasting modes of karyotype evolution via chromosome fusion or intercentromeric recombination.</title>
        <authorList>
            <person name="Coelho M.A."/>
            <person name="David-Palma M."/>
            <person name="Shea T."/>
            <person name="Bowers K."/>
            <person name="McGinley-Smith S."/>
            <person name="Mohammad A.W."/>
            <person name="Gnirke A."/>
            <person name="Yurkov A.M."/>
            <person name="Nowrousian M."/>
            <person name="Sun S."/>
            <person name="Cuomo C.A."/>
            <person name="Heitman J."/>
        </authorList>
    </citation>
    <scope>NUCLEOTIDE SEQUENCE [LARGE SCALE GENOMIC DNA]</scope>
    <source>
        <strain evidence="5">CBS 11374</strain>
    </source>
</reference>
<dbReference type="PRINTS" id="PR00411">
    <property type="entry name" value="PNDRDTASEI"/>
</dbReference>
<dbReference type="InterPro" id="IPR023753">
    <property type="entry name" value="FAD/NAD-binding_dom"/>
</dbReference>
<dbReference type="RefSeq" id="XP_062789172.1">
    <property type="nucleotide sequence ID" value="XM_062933121.1"/>
</dbReference>
<dbReference type="InterPro" id="IPR050346">
    <property type="entry name" value="FMO-like"/>
</dbReference>
<dbReference type="InterPro" id="IPR036188">
    <property type="entry name" value="FAD/NAD-bd_sf"/>
</dbReference>
<name>A0ABZ1CRP3_9TREE</name>
<proteinExistence type="predicted"/>
<evidence type="ECO:0000256" key="2">
    <source>
        <dbReference type="ARBA" id="ARBA00022827"/>
    </source>
</evidence>
<dbReference type="Proteomes" id="UP001329825">
    <property type="component" value="Chromosome 1"/>
</dbReference>